<evidence type="ECO:0000313" key="1">
    <source>
        <dbReference type="EMBL" id="KAJ3572885.1"/>
    </source>
</evidence>
<dbReference type="EMBL" id="JANIEX010000124">
    <property type="protein sequence ID" value="KAJ3572885.1"/>
    <property type="molecule type" value="Genomic_DNA"/>
</dbReference>
<dbReference type="Proteomes" id="UP001213000">
    <property type="component" value="Unassembled WGS sequence"/>
</dbReference>
<accession>A0AAD5VXN9</accession>
<comment type="caution">
    <text evidence="1">The sequence shown here is derived from an EMBL/GenBank/DDBJ whole genome shotgun (WGS) entry which is preliminary data.</text>
</comment>
<evidence type="ECO:0000313" key="2">
    <source>
        <dbReference type="Proteomes" id="UP001213000"/>
    </source>
</evidence>
<proteinExistence type="predicted"/>
<protein>
    <submittedName>
        <fullName evidence="1">Uncharacterized protein</fullName>
    </submittedName>
</protein>
<dbReference type="AlphaFoldDB" id="A0AAD5VXN9"/>
<organism evidence="1 2">
    <name type="scientific">Leucocoprinus birnbaumii</name>
    <dbReference type="NCBI Taxonomy" id="56174"/>
    <lineage>
        <taxon>Eukaryota</taxon>
        <taxon>Fungi</taxon>
        <taxon>Dikarya</taxon>
        <taxon>Basidiomycota</taxon>
        <taxon>Agaricomycotina</taxon>
        <taxon>Agaricomycetes</taxon>
        <taxon>Agaricomycetidae</taxon>
        <taxon>Agaricales</taxon>
        <taxon>Agaricineae</taxon>
        <taxon>Agaricaceae</taxon>
        <taxon>Leucocoprinus</taxon>
    </lineage>
</organism>
<reference evidence="1" key="1">
    <citation type="submission" date="2022-07" db="EMBL/GenBank/DDBJ databases">
        <title>Genome Sequence of Leucocoprinus birnbaumii.</title>
        <authorList>
            <person name="Buettner E."/>
        </authorList>
    </citation>
    <scope>NUCLEOTIDE SEQUENCE</scope>
    <source>
        <strain evidence="1">VT141</strain>
    </source>
</reference>
<sequence length="125" mass="12944">MAAPSAPFHIECLSLGPQVLARTTSANCAPVIFSVMQPAGGLNEWTWVPNPGGPINTVSGQIKNVATGGVIAAHGSTLVVCPAANPGGTSLWVLSGSQGKIQIQEPTTNRYWFVNKNSQASLCQT</sequence>
<name>A0AAD5VXN9_9AGAR</name>
<keyword evidence="2" id="KW-1185">Reference proteome</keyword>
<gene>
    <name evidence="1" type="ORF">NP233_g2787</name>
</gene>